<feature type="transmembrane region" description="Helical" evidence="6">
    <location>
        <begin position="126"/>
        <end position="146"/>
    </location>
</feature>
<evidence type="ECO:0000256" key="6">
    <source>
        <dbReference type="SAM" id="Phobius"/>
    </source>
</evidence>
<feature type="transmembrane region" description="Helical" evidence="6">
    <location>
        <begin position="37"/>
        <end position="59"/>
    </location>
</feature>
<feature type="transmembrane region" description="Helical" evidence="6">
    <location>
        <begin position="347"/>
        <end position="369"/>
    </location>
</feature>
<dbReference type="GO" id="GO:0005886">
    <property type="term" value="C:plasma membrane"/>
    <property type="evidence" value="ECO:0007669"/>
    <property type="project" value="TreeGrafter"/>
</dbReference>
<feature type="transmembrane region" description="Helical" evidence="6">
    <location>
        <begin position="80"/>
        <end position="100"/>
    </location>
</feature>
<sequence>MNKEILRLAVPNILTNLTVPLLSMVDLYLMGHLNSTLFMGAVALGGVIFNFVYWGFAFLRMSMSGVAAQSFGRGNRQEMALVLQRGLMVAFSGAALLLVFQGPVGDFSFWLLEGSEEVKVIARDYYAIRIWAAPAAISLMVFYGWFLGMQNALYPMLISVSVNLLNVLSSVVFVQVLGLKAEGVALGSVIGQYAGLVIALILFFRKYQWAWHFFTSRLELLRVGFSKFMNVSGDIFIRTLSVIAVFTFFTSRSAGIGDVTLAANSALLQFALLFSYFLDGFAFAAEAMVGRWFGANDKRTLRKTIGFLFYWGFGLGALFTVLYAVAGDQLLHFFTDQQEVVDRGSDFLWWVVFLPLVSFASYIWDGVYIGATASVPMRNSMVIAAACFFFLPFFVLFPYLGNHALWLGMLLFMLARGVILTILFPRLLR</sequence>
<dbReference type="GO" id="GO:0042910">
    <property type="term" value="F:xenobiotic transmembrane transporter activity"/>
    <property type="evidence" value="ECO:0007669"/>
    <property type="project" value="InterPro"/>
</dbReference>
<comment type="subcellular location">
    <subcellularLocation>
        <location evidence="1">Membrane</location>
        <topology evidence="1">Multi-pass membrane protein</topology>
    </subcellularLocation>
</comment>
<reference evidence="7 8" key="1">
    <citation type="submission" date="2018-07" db="EMBL/GenBank/DDBJ databases">
        <title>Freshwater and sediment microbial communities from various areas in North America, analyzing microbe dynamics in response to fracking.</title>
        <authorList>
            <person name="Lamendella R."/>
        </authorList>
    </citation>
    <scope>NUCLEOTIDE SEQUENCE [LARGE SCALE GENOMIC DNA]</scope>
    <source>
        <strain evidence="7 8">160A</strain>
    </source>
</reference>
<dbReference type="Pfam" id="PF01554">
    <property type="entry name" value="MatE"/>
    <property type="match status" value="2"/>
</dbReference>
<keyword evidence="3 6" id="KW-0812">Transmembrane</keyword>
<evidence type="ECO:0000256" key="5">
    <source>
        <dbReference type="ARBA" id="ARBA00023136"/>
    </source>
</evidence>
<feature type="transmembrane region" description="Helical" evidence="6">
    <location>
        <begin position="153"/>
        <end position="177"/>
    </location>
</feature>
<keyword evidence="4 6" id="KW-1133">Transmembrane helix</keyword>
<feature type="transmembrane region" description="Helical" evidence="6">
    <location>
        <begin position="266"/>
        <end position="285"/>
    </location>
</feature>
<evidence type="ECO:0000313" key="7">
    <source>
        <dbReference type="EMBL" id="RCW36129.1"/>
    </source>
</evidence>
<feature type="transmembrane region" description="Helical" evidence="6">
    <location>
        <begin position="381"/>
        <end position="400"/>
    </location>
</feature>
<keyword evidence="8" id="KW-1185">Reference proteome</keyword>
<dbReference type="InterPro" id="IPR002528">
    <property type="entry name" value="MATE_fam"/>
</dbReference>
<dbReference type="AlphaFoldDB" id="A0A2T0XT95"/>
<dbReference type="InterPro" id="IPR044644">
    <property type="entry name" value="DinF-like"/>
</dbReference>
<organism evidence="7 8">
    <name type="scientific">Marinilabilia salmonicolor</name>
    <dbReference type="NCBI Taxonomy" id="989"/>
    <lineage>
        <taxon>Bacteria</taxon>
        <taxon>Pseudomonadati</taxon>
        <taxon>Bacteroidota</taxon>
        <taxon>Bacteroidia</taxon>
        <taxon>Marinilabiliales</taxon>
        <taxon>Marinilabiliaceae</taxon>
        <taxon>Marinilabilia</taxon>
    </lineage>
</organism>
<name>A0A2T0XT95_9BACT</name>
<dbReference type="Proteomes" id="UP000252733">
    <property type="component" value="Unassembled WGS sequence"/>
</dbReference>
<evidence type="ECO:0000256" key="3">
    <source>
        <dbReference type="ARBA" id="ARBA00022692"/>
    </source>
</evidence>
<gene>
    <name evidence="7" type="ORF">DFO77_10993</name>
</gene>
<proteinExistence type="inferred from homology"/>
<feature type="transmembrane region" description="Helical" evidence="6">
    <location>
        <begin position="12"/>
        <end position="31"/>
    </location>
</feature>
<dbReference type="NCBIfam" id="TIGR00797">
    <property type="entry name" value="matE"/>
    <property type="match status" value="1"/>
</dbReference>
<evidence type="ECO:0000256" key="1">
    <source>
        <dbReference type="ARBA" id="ARBA00004141"/>
    </source>
</evidence>
<protein>
    <submittedName>
        <fullName evidence="7">MATE family multidrug resistance protein</fullName>
    </submittedName>
</protein>
<dbReference type="PANTHER" id="PTHR42893">
    <property type="entry name" value="PROTEIN DETOXIFICATION 44, CHLOROPLASTIC-RELATED"/>
    <property type="match status" value="1"/>
</dbReference>
<evidence type="ECO:0000313" key="8">
    <source>
        <dbReference type="Proteomes" id="UP000252733"/>
    </source>
</evidence>
<feature type="transmembrane region" description="Helical" evidence="6">
    <location>
        <begin position="235"/>
        <end position="254"/>
    </location>
</feature>
<feature type="transmembrane region" description="Helical" evidence="6">
    <location>
        <begin position="305"/>
        <end position="327"/>
    </location>
</feature>
<accession>A0A2T0XT95</accession>
<dbReference type="EMBL" id="QPIZ01000009">
    <property type="protein sequence ID" value="RCW36129.1"/>
    <property type="molecule type" value="Genomic_DNA"/>
</dbReference>
<keyword evidence="5 6" id="KW-0472">Membrane</keyword>
<dbReference type="STRING" id="1168289.GCA_000259075_01471"/>
<feature type="transmembrane region" description="Helical" evidence="6">
    <location>
        <begin position="183"/>
        <end position="204"/>
    </location>
</feature>
<dbReference type="OrthoDB" id="9776324at2"/>
<dbReference type="PANTHER" id="PTHR42893:SF46">
    <property type="entry name" value="PROTEIN DETOXIFICATION 44, CHLOROPLASTIC"/>
    <property type="match status" value="1"/>
</dbReference>
<comment type="similarity">
    <text evidence="2">Belongs to the multi antimicrobial extrusion (MATE) (TC 2.A.66.1) family.</text>
</comment>
<comment type="caution">
    <text evidence="7">The sequence shown here is derived from an EMBL/GenBank/DDBJ whole genome shotgun (WGS) entry which is preliminary data.</text>
</comment>
<dbReference type="GO" id="GO:0015297">
    <property type="term" value="F:antiporter activity"/>
    <property type="evidence" value="ECO:0007669"/>
    <property type="project" value="InterPro"/>
</dbReference>
<feature type="transmembrane region" description="Helical" evidence="6">
    <location>
        <begin position="406"/>
        <end position="428"/>
    </location>
</feature>
<dbReference type="RefSeq" id="WP_106151470.1">
    <property type="nucleotide sequence ID" value="NZ_PVTS01000001.1"/>
</dbReference>
<evidence type="ECO:0000256" key="4">
    <source>
        <dbReference type="ARBA" id="ARBA00022989"/>
    </source>
</evidence>
<dbReference type="CDD" id="cd13136">
    <property type="entry name" value="MATE_DinF_like"/>
    <property type="match status" value="1"/>
</dbReference>
<evidence type="ECO:0000256" key="2">
    <source>
        <dbReference type="ARBA" id="ARBA00010199"/>
    </source>
</evidence>